<sequence length="230" mass="25825">MQEQAVLNKDGALEMEPRFSPGMRAIAQVISYVMHPLFIPTVITILLVYALPEYFVTFKQFSKKFPYDMLYFRVISISIFFPLLTVLLSKALGFVSSIYLKTQRDRIIPYVAIIIFYFWAFYTFLREGVAPPFFNAFFLGIFIAIIIAFVSNNFVKISMHTVGWGGVIGLLLALMWGMDINVTFPLVITFFAAGLVAVARLVLAAHTPAEVYLGFIVGILAQLAAYAMIG</sequence>
<proteinExistence type="predicted"/>
<dbReference type="RefSeq" id="WP_354661668.1">
    <property type="nucleotide sequence ID" value="NZ_JBEXAC010000002.1"/>
</dbReference>
<feature type="transmembrane region" description="Helical" evidence="1">
    <location>
        <begin position="131"/>
        <end position="150"/>
    </location>
</feature>
<organism evidence="2 3">
    <name type="scientific">Chitinophaga defluvii</name>
    <dbReference type="NCBI Taxonomy" id="3163343"/>
    <lineage>
        <taxon>Bacteria</taxon>
        <taxon>Pseudomonadati</taxon>
        <taxon>Bacteroidota</taxon>
        <taxon>Chitinophagia</taxon>
        <taxon>Chitinophagales</taxon>
        <taxon>Chitinophagaceae</taxon>
        <taxon>Chitinophaga</taxon>
    </lineage>
</organism>
<name>A0ABV2T7Y1_9BACT</name>
<keyword evidence="1" id="KW-1133">Transmembrane helix</keyword>
<feature type="transmembrane region" description="Helical" evidence="1">
    <location>
        <begin position="210"/>
        <end position="229"/>
    </location>
</feature>
<feature type="transmembrane region" description="Helical" evidence="1">
    <location>
        <begin position="107"/>
        <end position="125"/>
    </location>
</feature>
<reference evidence="2 3" key="1">
    <citation type="submission" date="2024-06" db="EMBL/GenBank/DDBJ databases">
        <title>Chitinophaga defluvii sp. nov., isolated from municipal sewage.</title>
        <authorList>
            <person name="Zhang L."/>
        </authorList>
    </citation>
    <scope>NUCLEOTIDE SEQUENCE [LARGE SCALE GENOMIC DNA]</scope>
    <source>
        <strain evidence="2 3">H8</strain>
    </source>
</reference>
<keyword evidence="3" id="KW-1185">Reference proteome</keyword>
<dbReference type="Proteomes" id="UP001549749">
    <property type="component" value="Unassembled WGS sequence"/>
</dbReference>
<protein>
    <recommendedName>
        <fullName evidence="4">PAP2 superfamily protein</fullName>
    </recommendedName>
</protein>
<evidence type="ECO:0008006" key="4">
    <source>
        <dbReference type="Google" id="ProtNLM"/>
    </source>
</evidence>
<evidence type="ECO:0000256" key="1">
    <source>
        <dbReference type="SAM" id="Phobius"/>
    </source>
</evidence>
<evidence type="ECO:0000313" key="3">
    <source>
        <dbReference type="Proteomes" id="UP001549749"/>
    </source>
</evidence>
<comment type="caution">
    <text evidence="2">The sequence shown here is derived from an EMBL/GenBank/DDBJ whole genome shotgun (WGS) entry which is preliminary data.</text>
</comment>
<keyword evidence="1" id="KW-0472">Membrane</keyword>
<keyword evidence="1" id="KW-0812">Transmembrane</keyword>
<feature type="transmembrane region" description="Helical" evidence="1">
    <location>
        <begin position="25"/>
        <end position="50"/>
    </location>
</feature>
<feature type="transmembrane region" description="Helical" evidence="1">
    <location>
        <begin position="70"/>
        <end position="95"/>
    </location>
</feature>
<gene>
    <name evidence="2" type="ORF">ABR189_17065</name>
</gene>
<dbReference type="EMBL" id="JBEXAC010000002">
    <property type="protein sequence ID" value="MET6999101.1"/>
    <property type="molecule type" value="Genomic_DNA"/>
</dbReference>
<feature type="transmembrane region" description="Helical" evidence="1">
    <location>
        <begin position="182"/>
        <end position="203"/>
    </location>
</feature>
<accession>A0ABV2T7Y1</accession>
<feature type="transmembrane region" description="Helical" evidence="1">
    <location>
        <begin position="157"/>
        <end position="176"/>
    </location>
</feature>
<evidence type="ECO:0000313" key="2">
    <source>
        <dbReference type="EMBL" id="MET6999101.1"/>
    </source>
</evidence>